<proteinExistence type="predicted"/>
<feature type="compositionally biased region" description="Low complexity" evidence="1">
    <location>
        <begin position="25"/>
        <end position="40"/>
    </location>
</feature>
<feature type="region of interest" description="Disordered" evidence="1">
    <location>
        <begin position="208"/>
        <end position="236"/>
    </location>
</feature>
<feature type="region of interest" description="Disordered" evidence="1">
    <location>
        <begin position="1"/>
        <end position="48"/>
    </location>
</feature>
<accession>A0AAD4EAR4</accession>
<keyword evidence="3" id="KW-1185">Reference proteome</keyword>
<organism evidence="2 3">
    <name type="scientific">Suillus fuscotomentosus</name>
    <dbReference type="NCBI Taxonomy" id="1912939"/>
    <lineage>
        <taxon>Eukaryota</taxon>
        <taxon>Fungi</taxon>
        <taxon>Dikarya</taxon>
        <taxon>Basidiomycota</taxon>
        <taxon>Agaricomycotina</taxon>
        <taxon>Agaricomycetes</taxon>
        <taxon>Agaricomycetidae</taxon>
        <taxon>Boletales</taxon>
        <taxon>Suillineae</taxon>
        <taxon>Suillaceae</taxon>
        <taxon>Suillus</taxon>
    </lineage>
</organism>
<feature type="compositionally biased region" description="Low complexity" evidence="1">
    <location>
        <begin position="1"/>
        <end position="18"/>
    </location>
</feature>
<evidence type="ECO:0000313" key="3">
    <source>
        <dbReference type="Proteomes" id="UP001195769"/>
    </source>
</evidence>
<dbReference type="RefSeq" id="XP_041228282.1">
    <property type="nucleotide sequence ID" value="XM_041366682.1"/>
</dbReference>
<evidence type="ECO:0000256" key="1">
    <source>
        <dbReference type="SAM" id="MobiDB-lite"/>
    </source>
</evidence>
<dbReference type="Proteomes" id="UP001195769">
    <property type="component" value="Unassembled WGS sequence"/>
</dbReference>
<dbReference type="AlphaFoldDB" id="A0AAD4EAR4"/>
<evidence type="ECO:0000313" key="2">
    <source>
        <dbReference type="EMBL" id="KAG1902707.1"/>
    </source>
</evidence>
<protein>
    <submittedName>
        <fullName evidence="2">Uncharacterized protein</fullName>
    </submittedName>
</protein>
<reference evidence="2" key="1">
    <citation type="journal article" date="2020" name="New Phytol.">
        <title>Comparative genomics reveals dynamic genome evolution in host specialist ectomycorrhizal fungi.</title>
        <authorList>
            <person name="Lofgren L.A."/>
            <person name="Nguyen N.H."/>
            <person name="Vilgalys R."/>
            <person name="Ruytinx J."/>
            <person name="Liao H.L."/>
            <person name="Branco S."/>
            <person name="Kuo A."/>
            <person name="LaButti K."/>
            <person name="Lipzen A."/>
            <person name="Andreopoulos W."/>
            <person name="Pangilinan J."/>
            <person name="Riley R."/>
            <person name="Hundley H."/>
            <person name="Na H."/>
            <person name="Barry K."/>
            <person name="Grigoriev I.V."/>
            <person name="Stajich J.E."/>
            <person name="Kennedy P.G."/>
        </authorList>
    </citation>
    <scope>NUCLEOTIDE SEQUENCE</scope>
    <source>
        <strain evidence="2">FC203</strain>
    </source>
</reference>
<dbReference type="GeneID" id="64660980"/>
<sequence length="236" mass="26012">MSSIISCSPSKSDWSSLSKPRQLQPSSTPILVTSSSSPISWNPNTTHITGAPAPQAEVGSSVATMQKSFVFHGRHRKRSAQCALFQDGDRDEDCNLPTKRFKILKTTWNCTQSNSGGANYVNERMLELSRVTRRAISARMRYQRIRSHELDLMKSILEDETTLSQQDLHSLDLQIGSLRHMLHAGGVTVIGHKGCKLDPNDHDQAWCESSDDNDDSSIFGSDGSRSACESGCALDE</sequence>
<name>A0AAD4EAR4_9AGAM</name>
<dbReference type="EMBL" id="JABBWK010000016">
    <property type="protein sequence ID" value="KAG1902707.1"/>
    <property type="molecule type" value="Genomic_DNA"/>
</dbReference>
<comment type="caution">
    <text evidence="2">The sequence shown here is derived from an EMBL/GenBank/DDBJ whole genome shotgun (WGS) entry which is preliminary data.</text>
</comment>
<gene>
    <name evidence="2" type="ORF">F5891DRAFT_1186350</name>
</gene>